<protein>
    <recommendedName>
        <fullName evidence="3">Phage tail protein</fullName>
    </recommendedName>
</protein>
<organism evidence="1 2">
    <name type="scientific">Acinetobacter soli</name>
    <dbReference type="NCBI Taxonomy" id="487316"/>
    <lineage>
        <taxon>Bacteria</taxon>
        <taxon>Pseudomonadati</taxon>
        <taxon>Pseudomonadota</taxon>
        <taxon>Gammaproteobacteria</taxon>
        <taxon>Moraxellales</taxon>
        <taxon>Moraxellaceae</taxon>
        <taxon>Acinetobacter</taxon>
    </lineage>
</organism>
<dbReference type="KEGG" id="asol:BEN76_16905"/>
<name>A0A1P8ENF0_9GAMM</name>
<gene>
    <name evidence="1" type="ORF">BEN76_16905</name>
</gene>
<dbReference type="RefSeq" id="WP_076033735.1">
    <property type="nucleotide sequence ID" value="NZ_CP016898.1"/>
</dbReference>
<dbReference type="Proteomes" id="UP000185674">
    <property type="component" value="Plasmid pGFJ2"/>
</dbReference>
<dbReference type="EMBL" id="CP016898">
    <property type="protein sequence ID" value="APV37727.1"/>
    <property type="molecule type" value="Genomic_DNA"/>
</dbReference>
<accession>A0A1P8ENF0</accession>
<proteinExistence type="predicted"/>
<reference evidence="1 2" key="1">
    <citation type="submission" date="2016-08" db="EMBL/GenBank/DDBJ databases">
        <title>Complete genome sequence of Acinetobacter baylyi strain GFJ2.</title>
        <authorList>
            <person name="Tabata M."/>
            <person name="Kuboki S."/>
            <person name="Gibu N."/>
            <person name="Kinouchi Y."/>
            <person name="Vangnai A."/>
            <person name="Kasai D."/>
            <person name="Fukuda M."/>
        </authorList>
    </citation>
    <scope>NUCLEOTIDE SEQUENCE [LARGE SCALE GENOMIC DNA]</scope>
    <source>
        <strain evidence="1 2">GFJ2</strain>
        <plasmid evidence="2">Plasmid pgfj2</plasmid>
    </source>
</reference>
<dbReference type="AlphaFoldDB" id="A0A1P8ENF0"/>
<evidence type="ECO:0008006" key="3">
    <source>
        <dbReference type="Google" id="ProtNLM"/>
    </source>
</evidence>
<keyword evidence="1" id="KW-0614">Plasmid</keyword>
<evidence type="ECO:0000313" key="1">
    <source>
        <dbReference type="EMBL" id="APV37727.1"/>
    </source>
</evidence>
<geneLocation type="plasmid" evidence="2">
    <name>pgfj2</name>
</geneLocation>
<sequence length="434" mass="48579">MNYLVLNSTGALELKSSTTTSDLMSISLDPYSHYGDGVELKVKFRATDPDLSLDSLKLELKFIDIATQDIIFTATGSMSLDENAINAINSVVDATEEFRDFNIKINDLTTFLAKIQLSQAFNGVNDLGRKEVSIPWNAGQIQSNVDSIFSILTELDELPTRLAFAFKNNVSVFTQLLRVIDKLNIRLFVELDPTLTIDQAISIAEELSPFDHRVSFIWSPNLARPINSTGLKGKKTPRLVMGTLMGWHALRDARTNNAGIPPYQDPIAGFDYPFSYIGMEKRADIRFGDVERKRLAKAQISCVERRVFRTGVRFILCDVLNANGDNSAILKLINASDISMFIDNTINQIIDRHLLKGLETMIDDATKECTKFLDACTTKDRRLLVNSSEIGGYYNFKITPRADRPDDAVDVENYYHPQGAARAAYYTSTIEKKG</sequence>
<evidence type="ECO:0000313" key="2">
    <source>
        <dbReference type="Proteomes" id="UP000185674"/>
    </source>
</evidence>